<dbReference type="PIRSF" id="PIRSF009320">
    <property type="entry name" value="Nuc_binding_HP_1000"/>
    <property type="match status" value="1"/>
</dbReference>
<dbReference type="OrthoDB" id="9815116at2"/>
<feature type="coiled-coil region" evidence="5">
    <location>
        <begin position="91"/>
        <end position="118"/>
    </location>
</feature>
<evidence type="ECO:0000313" key="7">
    <source>
        <dbReference type="EMBL" id="PKY89537.1"/>
    </source>
</evidence>
<reference evidence="7 8" key="1">
    <citation type="submission" date="2017-12" db="EMBL/GenBank/DDBJ databases">
        <title>Phylogenetic diversity of female urinary microbiome.</title>
        <authorList>
            <person name="Thomas-White K."/>
            <person name="Wolfe A.J."/>
        </authorList>
    </citation>
    <scope>NUCLEOTIDE SEQUENCE [LARGE SCALE GENOMIC DNA]</scope>
    <source>
        <strain evidence="7 8">UMB0898</strain>
    </source>
</reference>
<dbReference type="EMBL" id="PKHE01000007">
    <property type="protein sequence ID" value="PKY89537.1"/>
    <property type="molecule type" value="Genomic_DNA"/>
</dbReference>
<dbReference type="FunFam" id="3.40.50.300:FF:000285">
    <property type="entry name" value="Sporulation initiation inhibitor Soj"/>
    <property type="match status" value="1"/>
</dbReference>
<accession>A0A2I1K1Q4</accession>
<keyword evidence="5" id="KW-0175">Coiled coil</keyword>
<comment type="catalytic activity">
    <reaction evidence="2">
        <text>ATP + H2O = ADP + phosphate + H(+)</text>
        <dbReference type="Rhea" id="RHEA:13065"/>
        <dbReference type="ChEBI" id="CHEBI:15377"/>
        <dbReference type="ChEBI" id="CHEBI:15378"/>
        <dbReference type="ChEBI" id="CHEBI:30616"/>
        <dbReference type="ChEBI" id="CHEBI:43474"/>
        <dbReference type="ChEBI" id="CHEBI:456216"/>
    </reaction>
</comment>
<organism evidence="7 8">
    <name type="scientific">Falseniella ignava</name>
    <dbReference type="NCBI Taxonomy" id="137730"/>
    <lineage>
        <taxon>Bacteria</taxon>
        <taxon>Bacillati</taxon>
        <taxon>Bacillota</taxon>
        <taxon>Bacilli</taxon>
        <taxon>Lactobacillales</taxon>
        <taxon>Aerococcaceae</taxon>
        <taxon>Falseniella</taxon>
    </lineage>
</organism>
<evidence type="ECO:0000256" key="3">
    <source>
        <dbReference type="ARBA" id="ARBA00062323"/>
    </source>
</evidence>
<dbReference type="AlphaFoldDB" id="A0A2I1K1Q4"/>
<dbReference type="CDD" id="cd02042">
    <property type="entry name" value="ParAB_family"/>
    <property type="match status" value="1"/>
</dbReference>
<dbReference type="SUPFAM" id="SSF52540">
    <property type="entry name" value="P-loop containing nucleoside triphosphate hydrolases"/>
    <property type="match status" value="1"/>
</dbReference>
<comment type="similarity">
    <text evidence="1">Belongs to the ParA family.</text>
</comment>
<evidence type="ECO:0000313" key="8">
    <source>
        <dbReference type="Proteomes" id="UP000234384"/>
    </source>
</evidence>
<dbReference type="PANTHER" id="PTHR13696:SF52">
    <property type="entry name" value="PARA FAMILY PROTEIN CT_582"/>
    <property type="match status" value="1"/>
</dbReference>
<evidence type="ECO:0000256" key="2">
    <source>
        <dbReference type="ARBA" id="ARBA00049360"/>
    </source>
</evidence>
<evidence type="ECO:0000259" key="6">
    <source>
        <dbReference type="Pfam" id="PF13614"/>
    </source>
</evidence>
<dbReference type="RefSeq" id="WP_101954168.1">
    <property type="nucleotide sequence ID" value="NZ_PKHE01000007.1"/>
</dbReference>
<dbReference type="Proteomes" id="UP000234384">
    <property type="component" value="Unassembled WGS sequence"/>
</dbReference>
<name>A0A2I1K1Q4_9LACT</name>
<dbReference type="InterPro" id="IPR027417">
    <property type="entry name" value="P-loop_NTPase"/>
</dbReference>
<dbReference type="InterPro" id="IPR050678">
    <property type="entry name" value="DNA_Partitioning_ATPase"/>
</dbReference>
<dbReference type="PANTHER" id="PTHR13696">
    <property type="entry name" value="P-LOOP CONTAINING NUCLEOSIDE TRIPHOSPHATE HYDROLASE"/>
    <property type="match status" value="1"/>
</dbReference>
<protein>
    <recommendedName>
        <fullName evidence="4">Sporulation initiation inhibitor protein Soj</fullName>
    </recommendedName>
</protein>
<dbReference type="Gene3D" id="3.40.50.300">
    <property type="entry name" value="P-loop containing nucleotide triphosphate hydrolases"/>
    <property type="match status" value="1"/>
</dbReference>
<gene>
    <name evidence="7" type="ORF">CYJ57_04015</name>
</gene>
<feature type="domain" description="AAA" evidence="6">
    <location>
        <begin position="3"/>
        <end position="178"/>
    </location>
</feature>
<proteinExistence type="inferred from homology"/>
<dbReference type="Pfam" id="PF13614">
    <property type="entry name" value="AAA_31"/>
    <property type="match status" value="1"/>
</dbReference>
<sequence>MGRMISIGNQKGGVGKTTTTVNLGAALATLGKHVLIIDSDSQGNATSGLGIERGIIEHSLYDILIDKVPAESVVLPTSIENLHIIPSTIQLAAAEIELVNLENRESRLKEAMVNLRHDYDYILIDCPPSLGQLAINAFTASDTILIPVQAEYYALEGLTQLLNTIRLVQKTYNRDFRIEGVLITMLDSRTNLGFEVVEEVRKYFHEKVYQTVIPRNVRLSEAPSYGQSAIEYDSKSRGAQKYMELAEEVIGNDQ</sequence>
<comment type="subunit">
    <text evidence="3">Dimerizes in the presence of ATP but not ADP; ATP-binding is required for double-stranded (ds)DNA-binding. Interacts with DnaA.</text>
</comment>
<evidence type="ECO:0000256" key="5">
    <source>
        <dbReference type="SAM" id="Coils"/>
    </source>
</evidence>
<dbReference type="InterPro" id="IPR025669">
    <property type="entry name" value="AAA_dom"/>
</dbReference>
<comment type="caution">
    <text evidence="7">The sequence shown here is derived from an EMBL/GenBank/DDBJ whole genome shotgun (WGS) entry which is preliminary data.</text>
</comment>
<evidence type="ECO:0000256" key="1">
    <source>
        <dbReference type="ARBA" id="ARBA00006976"/>
    </source>
</evidence>
<evidence type="ECO:0000256" key="4">
    <source>
        <dbReference type="ARBA" id="ARBA00071824"/>
    </source>
</evidence>